<sequence length="141" mass="16147">MVGLNIIPQVSKARNGVGAFVLPCKRITLQYCNWGGSSQGMRDFLRLRLKTFANSHPEVEFKVLQKPGFHPIIKGEYTNDLDKTICVRKWNIDIVENKLKLLINSSGKKLYKPKQNVKSLNASVRGVWSPFHIDPNHRYKI</sequence>
<gene>
    <name evidence="1" type="ORF">Cboi01_000264700</name>
</gene>
<dbReference type="Proteomes" id="UP001165101">
    <property type="component" value="Unassembled WGS sequence"/>
</dbReference>
<keyword evidence="2" id="KW-1185">Reference proteome</keyword>
<reference evidence="1" key="1">
    <citation type="submission" date="2023-04" db="EMBL/GenBank/DDBJ databases">
        <title>Candida boidinii NBRC 1967.</title>
        <authorList>
            <person name="Ichikawa N."/>
            <person name="Sato H."/>
            <person name="Tonouchi N."/>
        </authorList>
    </citation>
    <scope>NUCLEOTIDE SEQUENCE</scope>
    <source>
        <strain evidence="1">NBRC 1967</strain>
    </source>
</reference>
<comment type="caution">
    <text evidence="1">The sequence shown here is derived from an EMBL/GenBank/DDBJ whole genome shotgun (WGS) entry which is preliminary data.</text>
</comment>
<accession>A0ACB5TPF9</accession>
<organism evidence="1 2">
    <name type="scientific">Candida boidinii</name>
    <name type="common">Yeast</name>
    <dbReference type="NCBI Taxonomy" id="5477"/>
    <lineage>
        <taxon>Eukaryota</taxon>
        <taxon>Fungi</taxon>
        <taxon>Dikarya</taxon>
        <taxon>Ascomycota</taxon>
        <taxon>Saccharomycotina</taxon>
        <taxon>Pichiomycetes</taxon>
        <taxon>Pichiales</taxon>
        <taxon>Pichiaceae</taxon>
        <taxon>Ogataea</taxon>
        <taxon>Ogataea/Candida clade</taxon>
    </lineage>
</organism>
<evidence type="ECO:0000313" key="2">
    <source>
        <dbReference type="Proteomes" id="UP001165101"/>
    </source>
</evidence>
<dbReference type="EMBL" id="BSXV01001247">
    <property type="protein sequence ID" value="GME92237.1"/>
    <property type="molecule type" value="Genomic_DNA"/>
</dbReference>
<protein>
    <submittedName>
        <fullName evidence="1">Unnamed protein product</fullName>
    </submittedName>
</protein>
<name>A0ACB5TPF9_CANBO</name>
<proteinExistence type="predicted"/>
<evidence type="ECO:0000313" key="1">
    <source>
        <dbReference type="EMBL" id="GME92237.1"/>
    </source>
</evidence>